<evidence type="ECO:0000256" key="4">
    <source>
        <dbReference type="ARBA" id="ARBA00023136"/>
    </source>
</evidence>
<feature type="transmembrane region" description="Helical" evidence="5">
    <location>
        <begin position="372"/>
        <end position="394"/>
    </location>
</feature>
<keyword evidence="3 5" id="KW-1133">Transmembrane helix</keyword>
<dbReference type="OrthoDB" id="9815356at2"/>
<sequence length="427" mass="43614">MNEERRDEDSDPVLGADRFEADTHGSSAEAGRGVTGLGGFVVLFMTAAAALGTSTIYVLQPAVGDVAASIGTAVPDIGIALAWGPIGYMIGLAVIVPLVDRCLPRLVLCLQFAVLASGLMLSSLVVSASQLALLVAVTGACSVVGAGMTTLVGRLAEPLRRATTLGVVTAGISVGILAGRVVGGSLAEALGWDVMLRCFAVACAVFGLGCLMLIPKAPRTAPMTGYLATLRSVPGLFVRHPALRIAAIRGASWFFAFCAVWSGLAVTLVQPPYAATSEQVGLYALAGLSGLVATPIAGRRTDRVGARRVVLTGLVLALAAVIPLGFVLPGMAATMICLAVFDAGLFAAQVANQSTVLDIDPAAPARFNSGYMLAYFIGGSLGTAFGAAGIGWFGWTLTTVLSGVMVVLAIAVTLLWRGARPAPELRS</sequence>
<keyword evidence="4 5" id="KW-0472">Membrane</keyword>
<accession>A0A7J5BQJ6</accession>
<dbReference type="InterPro" id="IPR036259">
    <property type="entry name" value="MFS_trans_sf"/>
</dbReference>
<comment type="caution">
    <text evidence="7">The sequence shown here is derived from an EMBL/GenBank/DDBJ whole genome shotgun (WGS) entry which is preliminary data.</text>
</comment>
<feature type="transmembrane region" description="Helical" evidence="5">
    <location>
        <begin position="280"/>
        <end position="297"/>
    </location>
</feature>
<dbReference type="PANTHER" id="PTHR42910:SF1">
    <property type="entry name" value="MAJOR FACILITATOR SUPERFAMILY (MFS) PROFILE DOMAIN-CONTAINING PROTEIN"/>
    <property type="match status" value="1"/>
</dbReference>
<evidence type="ECO:0000256" key="2">
    <source>
        <dbReference type="ARBA" id="ARBA00022692"/>
    </source>
</evidence>
<keyword evidence="8" id="KW-1185">Reference proteome</keyword>
<evidence type="ECO:0000256" key="5">
    <source>
        <dbReference type="SAM" id="Phobius"/>
    </source>
</evidence>
<keyword evidence="2 5" id="KW-0812">Transmembrane</keyword>
<dbReference type="AlphaFoldDB" id="A0A7J5BQJ6"/>
<dbReference type="InterPro" id="IPR011701">
    <property type="entry name" value="MFS"/>
</dbReference>
<dbReference type="InterPro" id="IPR020846">
    <property type="entry name" value="MFS_dom"/>
</dbReference>
<dbReference type="EMBL" id="WBJZ01000012">
    <property type="protein sequence ID" value="KAB1656308.1"/>
    <property type="molecule type" value="Genomic_DNA"/>
</dbReference>
<dbReference type="GO" id="GO:0005886">
    <property type="term" value="C:plasma membrane"/>
    <property type="evidence" value="ECO:0007669"/>
    <property type="project" value="UniProtKB-SubCell"/>
</dbReference>
<proteinExistence type="predicted"/>
<dbReference type="GO" id="GO:0022857">
    <property type="term" value="F:transmembrane transporter activity"/>
    <property type="evidence" value="ECO:0007669"/>
    <property type="project" value="InterPro"/>
</dbReference>
<dbReference type="PANTHER" id="PTHR42910">
    <property type="entry name" value="TRANSPORTER SCO4007-RELATED"/>
    <property type="match status" value="1"/>
</dbReference>
<feature type="transmembrane region" description="Helical" evidence="5">
    <location>
        <begin position="164"/>
        <end position="182"/>
    </location>
</feature>
<protein>
    <submittedName>
        <fullName evidence="7">MFS transporter</fullName>
    </submittedName>
</protein>
<dbReference type="PROSITE" id="PS50850">
    <property type="entry name" value="MFS"/>
    <property type="match status" value="1"/>
</dbReference>
<evidence type="ECO:0000313" key="7">
    <source>
        <dbReference type="EMBL" id="KAB1656308.1"/>
    </source>
</evidence>
<feature type="transmembrane region" description="Helical" evidence="5">
    <location>
        <begin position="194"/>
        <end position="214"/>
    </location>
</feature>
<reference evidence="7 8" key="1">
    <citation type="submission" date="2019-09" db="EMBL/GenBank/DDBJ databases">
        <title>Phylogeny of genus Pseudoclavibacter and closely related genus.</title>
        <authorList>
            <person name="Li Y."/>
        </authorList>
    </citation>
    <scope>NUCLEOTIDE SEQUENCE [LARGE SCALE GENOMIC DNA]</scope>
    <source>
        <strain evidence="7 8">DSM 23821</strain>
    </source>
</reference>
<dbReference type="CDD" id="cd17324">
    <property type="entry name" value="MFS_NepI_like"/>
    <property type="match status" value="1"/>
</dbReference>
<organism evidence="7 8">
    <name type="scientific">Pseudoclavibacter chungangensis</name>
    <dbReference type="NCBI Taxonomy" id="587635"/>
    <lineage>
        <taxon>Bacteria</taxon>
        <taxon>Bacillati</taxon>
        <taxon>Actinomycetota</taxon>
        <taxon>Actinomycetes</taxon>
        <taxon>Micrococcales</taxon>
        <taxon>Microbacteriaceae</taxon>
        <taxon>Pseudoclavibacter</taxon>
    </lineage>
</organism>
<name>A0A7J5BQJ6_9MICO</name>
<dbReference type="Gene3D" id="1.20.1250.20">
    <property type="entry name" value="MFS general substrate transporter like domains"/>
    <property type="match status" value="2"/>
</dbReference>
<evidence type="ECO:0000259" key="6">
    <source>
        <dbReference type="PROSITE" id="PS50850"/>
    </source>
</evidence>
<dbReference type="Pfam" id="PF07690">
    <property type="entry name" value="MFS_1"/>
    <property type="match status" value="1"/>
</dbReference>
<dbReference type="RefSeq" id="WP_158040834.1">
    <property type="nucleotide sequence ID" value="NZ_JACCFV010000001.1"/>
</dbReference>
<feature type="transmembrane region" description="Helical" evidence="5">
    <location>
        <begin position="400"/>
        <end position="419"/>
    </location>
</feature>
<dbReference type="SUPFAM" id="SSF103473">
    <property type="entry name" value="MFS general substrate transporter"/>
    <property type="match status" value="1"/>
</dbReference>
<feature type="transmembrane region" description="Helical" evidence="5">
    <location>
        <begin position="37"/>
        <end position="59"/>
    </location>
</feature>
<feature type="transmembrane region" description="Helical" evidence="5">
    <location>
        <begin position="309"/>
        <end position="326"/>
    </location>
</feature>
<feature type="transmembrane region" description="Helical" evidence="5">
    <location>
        <begin position="253"/>
        <end position="274"/>
    </location>
</feature>
<feature type="transmembrane region" description="Helical" evidence="5">
    <location>
        <begin position="106"/>
        <end position="125"/>
    </location>
</feature>
<evidence type="ECO:0000256" key="3">
    <source>
        <dbReference type="ARBA" id="ARBA00022989"/>
    </source>
</evidence>
<comment type="subcellular location">
    <subcellularLocation>
        <location evidence="1">Cell membrane</location>
        <topology evidence="1">Multi-pass membrane protein</topology>
    </subcellularLocation>
</comment>
<feature type="transmembrane region" description="Helical" evidence="5">
    <location>
        <begin position="131"/>
        <end position="152"/>
    </location>
</feature>
<evidence type="ECO:0000256" key="1">
    <source>
        <dbReference type="ARBA" id="ARBA00004651"/>
    </source>
</evidence>
<evidence type="ECO:0000313" key="8">
    <source>
        <dbReference type="Proteomes" id="UP000467240"/>
    </source>
</evidence>
<feature type="domain" description="Major facilitator superfamily (MFS) profile" evidence="6">
    <location>
        <begin position="41"/>
        <end position="420"/>
    </location>
</feature>
<gene>
    <name evidence="7" type="ORF">F8O01_10580</name>
</gene>
<feature type="transmembrane region" description="Helical" evidence="5">
    <location>
        <begin position="79"/>
        <end position="99"/>
    </location>
</feature>
<dbReference type="Proteomes" id="UP000467240">
    <property type="component" value="Unassembled WGS sequence"/>
</dbReference>